<dbReference type="RefSeq" id="WP_397558468.1">
    <property type="nucleotide sequence ID" value="NZ_JBIQWL010000015.1"/>
</dbReference>
<name>A0ABW7QDT1_9MICO</name>
<accession>A0ABW7QDT1</accession>
<evidence type="ECO:0000256" key="1">
    <source>
        <dbReference type="SAM" id="MobiDB-lite"/>
    </source>
</evidence>
<feature type="region of interest" description="Disordered" evidence="1">
    <location>
        <begin position="1"/>
        <end position="91"/>
    </location>
</feature>
<comment type="caution">
    <text evidence="2">The sequence shown here is derived from an EMBL/GenBank/DDBJ whole genome shotgun (WGS) entry which is preliminary data.</text>
</comment>
<gene>
    <name evidence="2" type="ORF">ACH3VR_21920</name>
</gene>
<dbReference type="Proteomes" id="UP001610861">
    <property type="component" value="Unassembled WGS sequence"/>
</dbReference>
<sequence>MSDTTSRGIANLATRPRRVDPKTMLARNRQAEEAPVDEPAELEPAPVEDVATPEPAPAPAAGTTSAPRRTSRKPAEADESEAGYLDLERKETRLREGQIGELTSHARRLNKAKTGPAPRITENTLIRVAIDLLLSRVDELQGSTEAELRKSVGL</sequence>
<keyword evidence="3" id="KW-1185">Reference proteome</keyword>
<dbReference type="EMBL" id="JBIQWL010000015">
    <property type="protein sequence ID" value="MFH8253040.1"/>
    <property type="molecule type" value="Genomic_DNA"/>
</dbReference>
<evidence type="ECO:0000313" key="2">
    <source>
        <dbReference type="EMBL" id="MFH8253040.1"/>
    </source>
</evidence>
<protein>
    <submittedName>
        <fullName evidence="2">Uncharacterized protein</fullName>
    </submittedName>
</protein>
<proteinExistence type="predicted"/>
<reference evidence="2 3" key="1">
    <citation type="submission" date="2024-09" db="EMBL/GenBank/DDBJ databases">
        <authorList>
            <person name="Pan X."/>
        </authorList>
    </citation>
    <scope>NUCLEOTIDE SEQUENCE [LARGE SCALE GENOMIC DNA]</scope>
    <source>
        <strain evidence="2 3">B2969</strain>
    </source>
</reference>
<evidence type="ECO:0000313" key="3">
    <source>
        <dbReference type="Proteomes" id="UP001610861"/>
    </source>
</evidence>
<feature type="compositionally biased region" description="Low complexity" evidence="1">
    <location>
        <begin position="43"/>
        <end position="67"/>
    </location>
</feature>
<organism evidence="2 3">
    <name type="scientific">Microbacterium alkaliflavum</name>
    <dbReference type="NCBI Taxonomy" id="3248839"/>
    <lineage>
        <taxon>Bacteria</taxon>
        <taxon>Bacillati</taxon>
        <taxon>Actinomycetota</taxon>
        <taxon>Actinomycetes</taxon>
        <taxon>Micrococcales</taxon>
        <taxon>Microbacteriaceae</taxon>
        <taxon>Microbacterium</taxon>
    </lineage>
</organism>